<feature type="region of interest" description="Disordered" evidence="1">
    <location>
        <begin position="437"/>
        <end position="463"/>
    </location>
</feature>
<dbReference type="InterPro" id="IPR018490">
    <property type="entry name" value="cNMP-bd_dom_sf"/>
</dbReference>
<name>A0A0M0K724_9EUKA</name>
<comment type="caution">
    <text evidence="2">The sequence shown here is derived from an EMBL/GenBank/DDBJ whole genome shotgun (WGS) entry which is preliminary data.</text>
</comment>
<gene>
    <name evidence="2" type="ORF">Ctob_008288</name>
</gene>
<keyword evidence="3" id="KW-1185">Reference proteome</keyword>
<proteinExistence type="predicted"/>
<dbReference type="AlphaFoldDB" id="A0A0M0K724"/>
<evidence type="ECO:0000313" key="2">
    <source>
        <dbReference type="EMBL" id="KOO34397.1"/>
    </source>
</evidence>
<dbReference type="SUPFAM" id="SSF51206">
    <property type="entry name" value="cAMP-binding domain-like"/>
    <property type="match status" value="1"/>
</dbReference>
<accession>A0A0M0K724</accession>
<organism evidence="2 3">
    <name type="scientific">Chrysochromulina tobinii</name>
    <dbReference type="NCBI Taxonomy" id="1460289"/>
    <lineage>
        <taxon>Eukaryota</taxon>
        <taxon>Haptista</taxon>
        <taxon>Haptophyta</taxon>
        <taxon>Prymnesiophyceae</taxon>
        <taxon>Prymnesiales</taxon>
        <taxon>Chrysochromulinaceae</taxon>
        <taxon>Chrysochromulina</taxon>
    </lineage>
</organism>
<reference evidence="3" key="1">
    <citation type="journal article" date="2015" name="PLoS Genet.">
        <title>Genome Sequence and Transcriptome Analyses of Chrysochromulina tobin: Metabolic Tools for Enhanced Algal Fitness in the Prominent Order Prymnesiales (Haptophyceae).</title>
        <authorList>
            <person name="Hovde B.T."/>
            <person name="Deodato C.R."/>
            <person name="Hunsperger H.M."/>
            <person name="Ryken S.A."/>
            <person name="Yost W."/>
            <person name="Jha R.K."/>
            <person name="Patterson J."/>
            <person name="Monnat R.J. Jr."/>
            <person name="Barlow S.B."/>
            <person name="Starkenburg S.R."/>
            <person name="Cattolico R.A."/>
        </authorList>
    </citation>
    <scope>NUCLEOTIDE SEQUENCE</scope>
    <source>
        <strain evidence="3">CCMP291</strain>
    </source>
</reference>
<dbReference type="Proteomes" id="UP000037460">
    <property type="component" value="Unassembled WGS sequence"/>
</dbReference>
<evidence type="ECO:0000256" key="1">
    <source>
        <dbReference type="SAM" id="MobiDB-lite"/>
    </source>
</evidence>
<evidence type="ECO:0000313" key="3">
    <source>
        <dbReference type="Proteomes" id="UP000037460"/>
    </source>
</evidence>
<dbReference type="EMBL" id="JWZX01001239">
    <property type="protein sequence ID" value="KOO34397.1"/>
    <property type="molecule type" value="Genomic_DNA"/>
</dbReference>
<protein>
    <recommendedName>
        <fullName evidence="4">Cyclic nucleotide-binding domain-containing protein</fullName>
    </recommendedName>
</protein>
<sequence length="524" mass="55641">MASTSRFELQPISVKLARPSSAPALTAMLTRKLSTNELLTPTLFNQHPRAQLLGIVPSSPSLGAFNGHRALRASLTRASKALNHGQPAFSLLDHATAGSQLVLEATRPGHQTAAALPRATTAEQPPDDEAKASSAVKLATRIYYEGCLLHEPMPVLLPTIVRLLSALPLLRGVSEADIAALAGMAVIRVGDRYQRLYCEGNALQTDGGDIHVVLHGTLECSPGATLELQKGDHAMKVQAADCAGAEMLACPVEARPLLARSHTALWATNGVELTLPFRAIDALTLDANVLRCLETTLCAQLLAPLLPDKFARVPPTAAVAQLASAARLVWREPGELLFRRGTRPESLLFLVGGAVEIRPVAPDYPTVRRELGPLCASELLSNGQYSVDASVSSSHSALLVEVPGIEAINILSSQTVLRQCIASHDVRLKLADSTSAPFQRALPKPDTAPHTARGGSASAPALVRPASAGPAANAQLVLDTAQTTPDWWHSRGEAKKRVALLETASSRKGEDAEMPWTYVISKAR</sequence>
<evidence type="ECO:0008006" key="4">
    <source>
        <dbReference type="Google" id="ProtNLM"/>
    </source>
</evidence>